<gene>
    <name evidence="1" type="primary">spoVAD</name>
    <name evidence="1" type="ORF">ACFOUO_08955</name>
</gene>
<dbReference type="Proteomes" id="UP001595843">
    <property type="component" value="Unassembled WGS sequence"/>
</dbReference>
<reference evidence="2" key="1">
    <citation type="journal article" date="2019" name="Int. J. Syst. Evol. Microbiol.">
        <title>The Global Catalogue of Microorganisms (GCM) 10K type strain sequencing project: providing services to taxonomists for standard genome sequencing and annotation.</title>
        <authorList>
            <consortium name="The Broad Institute Genomics Platform"/>
            <consortium name="The Broad Institute Genome Sequencing Center for Infectious Disease"/>
            <person name="Wu L."/>
            <person name="Ma J."/>
        </authorList>
    </citation>
    <scope>NUCLEOTIDE SEQUENCE [LARGE SCALE GENOMIC DNA]</scope>
    <source>
        <strain evidence="2">IBRC-M 10813</strain>
    </source>
</reference>
<sequence length="345" mass="36478">MAEKRIGQRTFEFNSGVRVVASAAVAGPKEGEGLLKKDYDRIYPDNYAGADSWEKAERKMMEDAVSLAVEKAGVSTDQMDVFIAGDLLNQNISASFTARTHQIPYMGMFGACSASMLTLTTAAILVEAGFCNYTVAAASSHNSTAERQYRYPTEYGGQKPDTAQWTVTGAGAGVLGKKGKGPRVRYATLGKVVDMGLKNPFDMGAAMAPAAADTMEAHLRDIGKKPGEYDLIVTGDLAGVGHPIAADLLEKRGFKTGEEFKDCGLMIFRNDQQAFAGGSGCASSALVTYGHIIDEMMQGRLSKVMVVATGALMNPVSYQQGESIPCIAHAVTLEMPGGGNGGEKG</sequence>
<evidence type="ECO:0000313" key="1">
    <source>
        <dbReference type="EMBL" id="MFC4076940.1"/>
    </source>
</evidence>
<accession>A0ABV8JER5</accession>
<dbReference type="InterPro" id="IPR010894">
    <property type="entry name" value="SpoVAD"/>
</dbReference>
<dbReference type="SUPFAM" id="SSF53901">
    <property type="entry name" value="Thiolase-like"/>
    <property type="match status" value="1"/>
</dbReference>
<protein>
    <submittedName>
        <fullName evidence="1">Stage V sporulation protein AD</fullName>
    </submittedName>
</protein>
<dbReference type="Gene3D" id="3.40.47.40">
    <property type="entry name" value="Stage V sporulation protein AD"/>
    <property type="match status" value="1"/>
</dbReference>
<dbReference type="Pfam" id="PF07451">
    <property type="entry name" value="SpoVAD"/>
    <property type="match status" value="1"/>
</dbReference>
<dbReference type="NCBIfam" id="TIGR02845">
    <property type="entry name" value="spore_V_AD"/>
    <property type="match status" value="1"/>
</dbReference>
<dbReference type="InterPro" id="IPR038369">
    <property type="entry name" value="SpoVAD_sf"/>
</dbReference>
<organism evidence="1 2">
    <name type="scientific">Salinithrix halophila</name>
    <dbReference type="NCBI Taxonomy" id="1485204"/>
    <lineage>
        <taxon>Bacteria</taxon>
        <taxon>Bacillati</taxon>
        <taxon>Bacillota</taxon>
        <taxon>Bacilli</taxon>
        <taxon>Bacillales</taxon>
        <taxon>Thermoactinomycetaceae</taxon>
        <taxon>Salinithrix</taxon>
    </lineage>
</organism>
<proteinExistence type="predicted"/>
<dbReference type="InterPro" id="IPR016039">
    <property type="entry name" value="Thiolase-like"/>
</dbReference>
<dbReference type="PIRSF" id="PIRSF011570">
    <property type="entry name" value="SpoVAD"/>
    <property type="match status" value="1"/>
</dbReference>
<evidence type="ECO:0000313" key="2">
    <source>
        <dbReference type="Proteomes" id="UP001595843"/>
    </source>
</evidence>
<comment type="caution">
    <text evidence="1">The sequence shown here is derived from an EMBL/GenBank/DDBJ whole genome shotgun (WGS) entry which is preliminary data.</text>
</comment>
<dbReference type="NCBIfam" id="NF006160">
    <property type="entry name" value="PRK08304.1"/>
    <property type="match status" value="1"/>
</dbReference>
<name>A0ABV8JER5_9BACL</name>
<dbReference type="NCBIfam" id="NF009069">
    <property type="entry name" value="PRK12404.1"/>
    <property type="match status" value="1"/>
</dbReference>
<dbReference type="EMBL" id="JBHSAP010000009">
    <property type="protein sequence ID" value="MFC4076940.1"/>
    <property type="molecule type" value="Genomic_DNA"/>
</dbReference>
<dbReference type="RefSeq" id="WP_380704326.1">
    <property type="nucleotide sequence ID" value="NZ_JBHSAP010000009.1"/>
</dbReference>
<keyword evidence="2" id="KW-1185">Reference proteome</keyword>